<keyword evidence="4 6" id="KW-1133">Transmembrane helix</keyword>
<dbReference type="InterPro" id="IPR050250">
    <property type="entry name" value="Macrolide_Exporter_MacB"/>
</dbReference>
<dbReference type="PANTHER" id="PTHR30572:SF18">
    <property type="entry name" value="ABC-TYPE MACROLIDE FAMILY EXPORT SYSTEM PERMEASE COMPONENT 2"/>
    <property type="match status" value="1"/>
</dbReference>
<keyword evidence="5 6" id="KW-0472">Membrane</keyword>
<dbReference type="EMBL" id="JACIBY010000010">
    <property type="protein sequence ID" value="MBB3840273.1"/>
    <property type="molecule type" value="Genomic_DNA"/>
</dbReference>
<dbReference type="Proteomes" id="UP000541352">
    <property type="component" value="Unassembled WGS sequence"/>
</dbReference>
<dbReference type="Pfam" id="PF02687">
    <property type="entry name" value="FtsX"/>
    <property type="match status" value="2"/>
</dbReference>
<dbReference type="PANTHER" id="PTHR30572">
    <property type="entry name" value="MEMBRANE COMPONENT OF TRANSPORTER-RELATED"/>
    <property type="match status" value="1"/>
</dbReference>
<dbReference type="InterPro" id="IPR003838">
    <property type="entry name" value="ABC3_permease_C"/>
</dbReference>
<dbReference type="InterPro" id="IPR025857">
    <property type="entry name" value="MacB_PCD"/>
</dbReference>
<feature type="transmembrane region" description="Helical" evidence="6">
    <location>
        <begin position="21"/>
        <end position="41"/>
    </location>
</feature>
<comment type="caution">
    <text evidence="9">The sequence shown here is derived from an EMBL/GenBank/DDBJ whole genome shotgun (WGS) entry which is preliminary data.</text>
</comment>
<name>A0A7W5ZMV5_9BACT</name>
<dbReference type="RefSeq" id="WP_183977146.1">
    <property type="nucleotide sequence ID" value="NZ_JACIBY010000010.1"/>
</dbReference>
<feature type="transmembrane region" description="Helical" evidence="6">
    <location>
        <begin position="427"/>
        <end position="447"/>
    </location>
</feature>
<feature type="transmembrane region" description="Helical" evidence="6">
    <location>
        <begin position="731"/>
        <end position="753"/>
    </location>
</feature>
<feature type="transmembrane region" description="Helical" evidence="6">
    <location>
        <begin position="285"/>
        <end position="307"/>
    </location>
</feature>
<feature type="domain" description="MacB-like periplasmic core" evidence="8">
    <location>
        <begin position="20"/>
        <end position="238"/>
    </location>
</feature>
<keyword evidence="2" id="KW-1003">Cell membrane</keyword>
<feature type="transmembrane region" description="Helical" evidence="6">
    <location>
        <begin position="679"/>
        <end position="704"/>
    </location>
</feature>
<keyword evidence="10" id="KW-1185">Reference proteome</keyword>
<dbReference type="AlphaFoldDB" id="A0A7W5ZMV5"/>
<dbReference type="GO" id="GO:0005886">
    <property type="term" value="C:plasma membrane"/>
    <property type="evidence" value="ECO:0007669"/>
    <property type="project" value="UniProtKB-SubCell"/>
</dbReference>
<evidence type="ECO:0000259" key="7">
    <source>
        <dbReference type="Pfam" id="PF02687"/>
    </source>
</evidence>
<proteinExistence type="predicted"/>
<evidence type="ECO:0000256" key="1">
    <source>
        <dbReference type="ARBA" id="ARBA00004651"/>
    </source>
</evidence>
<accession>A0A7W5ZMV5</accession>
<evidence type="ECO:0000256" key="2">
    <source>
        <dbReference type="ARBA" id="ARBA00022475"/>
    </source>
</evidence>
<feature type="domain" description="ABC3 transporter permease C-terminal" evidence="7">
    <location>
        <begin position="291"/>
        <end position="405"/>
    </location>
</feature>
<evidence type="ECO:0000256" key="5">
    <source>
        <dbReference type="ARBA" id="ARBA00023136"/>
    </source>
</evidence>
<evidence type="ECO:0000313" key="9">
    <source>
        <dbReference type="EMBL" id="MBB3840273.1"/>
    </source>
</evidence>
<keyword evidence="3 6" id="KW-0812">Transmembrane</keyword>
<feature type="domain" description="MacB-like periplasmic core" evidence="8">
    <location>
        <begin position="434"/>
        <end position="631"/>
    </location>
</feature>
<dbReference type="GO" id="GO:0022857">
    <property type="term" value="F:transmembrane transporter activity"/>
    <property type="evidence" value="ECO:0007669"/>
    <property type="project" value="TreeGrafter"/>
</dbReference>
<reference evidence="9 10" key="1">
    <citation type="submission" date="2020-08" db="EMBL/GenBank/DDBJ databases">
        <title>Genomic Encyclopedia of Type Strains, Phase IV (KMG-IV): sequencing the most valuable type-strain genomes for metagenomic binning, comparative biology and taxonomic classification.</title>
        <authorList>
            <person name="Goeker M."/>
        </authorList>
    </citation>
    <scope>NUCLEOTIDE SEQUENCE [LARGE SCALE GENOMIC DNA]</scope>
    <source>
        <strain evidence="9 10">DSM 17976</strain>
    </source>
</reference>
<evidence type="ECO:0000313" key="10">
    <source>
        <dbReference type="Proteomes" id="UP000541352"/>
    </source>
</evidence>
<comment type="subcellular location">
    <subcellularLocation>
        <location evidence="1">Cell membrane</location>
        <topology evidence="1">Multi-pass membrane protein</topology>
    </subcellularLocation>
</comment>
<feature type="domain" description="ABC3 transporter permease C-terminal" evidence="7">
    <location>
        <begin position="683"/>
        <end position="795"/>
    </location>
</feature>
<evidence type="ECO:0000256" key="4">
    <source>
        <dbReference type="ARBA" id="ARBA00022989"/>
    </source>
</evidence>
<evidence type="ECO:0000256" key="3">
    <source>
        <dbReference type="ARBA" id="ARBA00022692"/>
    </source>
</evidence>
<evidence type="ECO:0000259" key="8">
    <source>
        <dbReference type="Pfam" id="PF12704"/>
    </source>
</evidence>
<feature type="transmembrane region" description="Helical" evidence="6">
    <location>
        <begin position="332"/>
        <end position="359"/>
    </location>
</feature>
<sequence length="802" mass="89294">MFQNYLKTTLRNLWKHKSFTLINVFGLAAGLTACMLIVLYIQHELSFDQFHQKKQQIVRTVMHYSIEGTANKTVMTGTKVGPALKRDFAEIEQFVRVADPAFSQQKVVIKKGEQQFNESRFLWADSTFFEVFSFSLLKGDAATALNGTNKVVVTEAMARKYFGNENPIGQILRLEDRVDYTVTGVAANAPSNSQLQFDFIASFMSLSAAKTETWWNANYVTYFLLKPATSAAQLQAKLPVYMRKQSAETEMTGKNFVTYLLEPLTDVHLRSEAEGGIIASGDIRYIYIFSAIALLILIIATTNYMNLTTARATERAKEVGVRKVMGAVRGQLFWQFLGESMVVTLVALLLSIVLTVVLLPVFNTLSERELTLQLLLQPAGIGALVGAWLVVSCIAGSYPSVALSYFQPIKVLKGAFKNTASGLALRKSLIVLQFMISVFLVIGTLVVKNQLHFIQNTKLGYDKQHVIALTTDERTNKNLPALKNELRQNPNVKSISLAYETPTFIKWGDGLETVGTATPVQKMITAFPCDEDMAETLNLELVAGNDLSSEDLERLKGKDESQADYRFLLNETMIKQLGWKPAEAIGKKVRVGGRTGEVKGIVRDFHFASMKQPIGPLVIFPVTWGNVLLVKLTGNNLPQTLTFLENKWKTFAPHRPFTYTFLNDEYNQMYANENRINQVFTYFSALAVLLACLGLLGLSAYVTAQRTKEIGIRKVLGASTVSITTLLSADFLKLVLVAILIASPLAWYAMTYWLNDFAYRIEIEWWVFVVAGLTAVGIALVTVSTQSIKAALMNPVKSLKSE</sequence>
<evidence type="ECO:0000256" key="6">
    <source>
        <dbReference type="SAM" id="Phobius"/>
    </source>
</evidence>
<gene>
    <name evidence="9" type="ORF">FHS57_004293</name>
</gene>
<feature type="transmembrane region" description="Helical" evidence="6">
    <location>
        <begin position="379"/>
        <end position="406"/>
    </location>
</feature>
<protein>
    <submittedName>
        <fullName evidence="9">Putative ABC transport system permease protein</fullName>
    </submittedName>
</protein>
<dbReference type="PROSITE" id="PS51257">
    <property type="entry name" value="PROKAR_LIPOPROTEIN"/>
    <property type="match status" value="1"/>
</dbReference>
<organism evidence="9 10">
    <name type="scientific">Runella defluvii</name>
    <dbReference type="NCBI Taxonomy" id="370973"/>
    <lineage>
        <taxon>Bacteria</taxon>
        <taxon>Pseudomonadati</taxon>
        <taxon>Bacteroidota</taxon>
        <taxon>Cytophagia</taxon>
        <taxon>Cytophagales</taxon>
        <taxon>Spirosomataceae</taxon>
        <taxon>Runella</taxon>
    </lineage>
</organism>
<feature type="transmembrane region" description="Helical" evidence="6">
    <location>
        <begin position="765"/>
        <end position="783"/>
    </location>
</feature>
<dbReference type="Pfam" id="PF12704">
    <property type="entry name" value="MacB_PCD"/>
    <property type="match status" value="2"/>
</dbReference>